<dbReference type="SMART" id="SM00220">
    <property type="entry name" value="S_TKc"/>
    <property type="match status" value="2"/>
</dbReference>
<dbReference type="InterPro" id="IPR011009">
    <property type="entry name" value="Kinase-like_dom_sf"/>
</dbReference>
<evidence type="ECO:0000256" key="5">
    <source>
        <dbReference type="ARBA" id="ARBA00022777"/>
    </source>
</evidence>
<comment type="catalytic activity">
    <reaction evidence="7">
        <text>L-threonyl-[protein] + ATP = O-phospho-L-threonyl-[protein] + ADP + H(+)</text>
        <dbReference type="Rhea" id="RHEA:46608"/>
        <dbReference type="Rhea" id="RHEA-COMP:11060"/>
        <dbReference type="Rhea" id="RHEA-COMP:11605"/>
        <dbReference type="ChEBI" id="CHEBI:15378"/>
        <dbReference type="ChEBI" id="CHEBI:30013"/>
        <dbReference type="ChEBI" id="CHEBI:30616"/>
        <dbReference type="ChEBI" id="CHEBI:61977"/>
        <dbReference type="ChEBI" id="CHEBI:456216"/>
        <dbReference type="EC" id="2.7.11.1"/>
    </reaction>
</comment>
<keyword evidence="4" id="KW-0547">Nucleotide-binding</keyword>
<keyword evidence="2" id="KW-0723">Serine/threonine-protein kinase</keyword>
<keyword evidence="5 10" id="KW-0418">Kinase</keyword>
<dbReference type="InterPro" id="IPR000719">
    <property type="entry name" value="Prot_kinase_dom"/>
</dbReference>
<evidence type="ECO:0000313" key="10">
    <source>
        <dbReference type="EMBL" id="KAA6395527.1"/>
    </source>
</evidence>
<evidence type="ECO:0000256" key="8">
    <source>
        <dbReference type="ARBA" id="ARBA00048679"/>
    </source>
</evidence>
<dbReference type="PROSITE" id="PS50011">
    <property type="entry name" value="PROTEIN_KINASE_DOM"/>
    <property type="match status" value="2"/>
</dbReference>
<dbReference type="Pfam" id="PF00069">
    <property type="entry name" value="Pkinase"/>
    <property type="match status" value="2"/>
</dbReference>
<dbReference type="PANTHER" id="PTHR43671">
    <property type="entry name" value="SERINE/THREONINE-PROTEIN KINASE NEK"/>
    <property type="match status" value="1"/>
</dbReference>
<dbReference type="GO" id="GO:0005524">
    <property type="term" value="F:ATP binding"/>
    <property type="evidence" value="ECO:0007669"/>
    <property type="project" value="UniProtKB-KW"/>
</dbReference>
<dbReference type="PROSITE" id="PS00108">
    <property type="entry name" value="PROTEIN_KINASE_ST"/>
    <property type="match status" value="1"/>
</dbReference>
<accession>A0A5J4WKE6</accession>
<keyword evidence="3" id="KW-0808">Transferase</keyword>
<comment type="caution">
    <text evidence="10">The sequence shown here is derived from an EMBL/GenBank/DDBJ whole genome shotgun (WGS) entry which is preliminary data.</text>
</comment>
<dbReference type="EMBL" id="SNRW01001659">
    <property type="protein sequence ID" value="KAA6395527.1"/>
    <property type="molecule type" value="Genomic_DNA"/>
</dbReference>
<comment type="catalytic activity">
    <reaction evidence="8">
        <text>L-seryl-[protein] + ATP = O-phospho-L-seryl-[protein] + ADP + H(+)</text>
        <dbReference type="Rhea" id="RHEA:17989"/>
        <dbReference type="Rhea" id="RHEA-COMP:9863"/>
        <dbReference type="Rhea" id="RHEA-COMP:11604"/>
        <dbReference type="ChEBI" id="CHEBI:15378"/>
        <dbReference type="ChEBI" id="CHEBI:29999"/>
        <dbReference type="ChEBI" id="CHEBI:30616"/>
        <dbReference type="ChEBI" id="CHEBI:83421"/>
        <dbReference type="ChEBI" id="CHEBI:456216"/>
        <dbReference type="EC" id="2.7.11.1"/>
    </reaction>
</comment>
<evidence type="ECO:0000256" key="7">
    <source>
        <dbReference type="ARBA" id="ARBA00047899"/>
    </source>
</evidence>
<dbReference type="OrthoDB" id="4062651at2759"/>
<evidence type="ECO:0000256" key="1">
    <source>
        <dbReference type="ARBA" id="ARBA00012513"/>
    </source>
</evidence>
<evidence type="ECO:0000256" key="2">
    <source>
        <dbReference type="ARBA" id="ARBA00022527"/>
    </source>
</evidence>
<evidence type="ECO:0000313" key="11">
    <source>
        <dbReference type="Proteomes" id="UP000324800"/>
    </source>
</evidence>
<keyword evidence="6" id="KW-0067">ATP-binding</keyword>
<evidence type="ECO:0000256" key="3">
    <source>
        <dbReference type="ARBA" id="ARBA00022679"/>
    </source>
</evidence>
<name>A0A5J4WKE6_9EUKA</name>
<feature type="domain" description="Protein kinase" evidence="9">
    <location>
        <begin position="1"/>
        <end position="246"/>
    </location>
</feature>
<proteinExistence type="predicted"/>
<dbReference type="Proteomes" id="UP000324800">
    <property type="component" value="Unassembled WGS sequence"/>
</dbReference>
<evidence type="ECO:0000259" key="9">
    <source>
        <dbReference type="PROSITE" id="PS50011"/>
    </source>
</evidence>
<evidence type="ECO:0000256" key="6">
    <source>
        <dbReference type="ARBA" id="ARBA00022840"/>
    </source>
</evidence>
<dbReference type="PANTHER" id="PTHR43671:SF98">
    <property type="entry name" value="SERINE_THREONINE-PROTEIN KINASE NEK11"/>
    <property type="match status" value="1"/>
</dbReference>
<dbReference type="AlphaFoldDB" id="A0A5J4WKE6"/>
<reference evidence="10 11" key="1">
    <citation type="submission" date="2019-03" db="EMBL/GenBank/DDBJ databases">
        <title>Single cell metagenomics reveals metabolic interactions within the superorganism composed of flagellate Streblomastix strix and complex community of Bacteroidetes bacteria on its surface.</title>
        <authorList>
            <person name="Treitli S.C."/>
            <person name="Kolisko M."/>
            <person name="Husnik F."/>
            <person name="Keeling P."/>
            <person name="Hampl V."/>
        </authorList>
    </citation>
    <scope>NUCLEOTIDE SEQUENCE [LARGE SCALE GENOMIC DNA]</scope>
    <source>
        <strain evidence="10">ST1C</strain>
    </source>
</reference>
<protein>
    <recommendedName>
        <fullName evidence="1">non-specific serine/threonine protein kinase</fullName>
        <ecNumber evidence="1">2.7.11.1</ecNumber>
    </recommendedName>
</protein>
<dbReference type="InterPro" id="IPR008271">
    <property type="entry name" value="Ser/Thr_kinase_AS"/>
</dbReference>
<feature type="domain" description="Protein kinase" evidence="9">
    <location>
        <begin position="281"/>
        <end position="534"/>
    </location>
</feature>
<dbReference type="EC" id="2.7.11.1" evidence="1"/>
<dbReference type="GO" id="GO:0004674">
    <property type="term" value="F:protein serine/threonine kinase activity"/>
    <property type="evidence" value="ECO:0007669"/>
    <property type="project" value="UniProtKB-KW"/>
</dbReference>
<dbReference type="SUPFAM" id="SSF56112">
    <property type="entry name" value="Protein kinase-like (PK-like)"/>
    <property type="match status" value="2"/>
</dbReference>
<dbReference type="InterPro" id="IPR050660">
    <property type="entry name" value="NEK_Ser/Thr_kinase"/>
</dbReference>
<dbReference type="Gene3D" id="1.10.510.10">
    <property type="entry name" value="Transferase(Phosphotransferase) domain 1"/>
    <property type="match status" value="2"/>
</dbReference>
<evidence type="ECO:0000256" key="4">
    <source>
        <dbReference type="ARBA" id="ARBA00022741"/>
    </source>
</evidence>
<sequence length="545" mass="63287">MKQRDTTLNFEDIDVERDENTYYDNELNSENLNDNNDFVEHVEDEDEEETVRLVWTFIEGKYFYFITEFCSGGDLRTTIKELQMLPEVERVMRVWEIFAQIIISLDHIQSFTIVHRNIQPETLYLLSDGTVKIGGFYFATEIADEQDYVDIAGTSEYMAAEAHLQGQMNFSSEIFSVGITIFELLTGHHPFQAESSKAIFQKIQRGQHTEFPEWVPSELNRLISKMLDPDFQKRPTAKEIIEIETIKMCILIHEQKQREKINEIETDGFKMPTKLHKYEDYEVFDELSGGAFGRILLVKLKKNGFVYVMKRVPYLKQKDKKMADDEVAMLIKAQSRYTVRLVQAFPHDLDFFIIQEFCSGGNLKGLIMEMKIWSIEERLLVRKCSKYMYQILMGIKHLHKQSIVHRDLKPENILIDKDGNAKIADFGLAQQMIKSYVKDAGTLIYEPPEAFTMGKMNEQSDIWSLGVIFTELVTGVHPFAVGSFDEIIAKIKYGRYIPLPEYVQGELKKMIELMLDVDQDKRPSADQLLNSQLMKLQAGIQNTKE</sequence>
<gene>
    <name evidence="10" type="ORF">EZS28_008948</name>
</gene>
<organism evidence="10 11">
    <name type="scientific">Streblomastix strix</name>
    <dbReference type="NCBI Taxonomy" id="222440"/>
    <lineage>
        <taxon>Eukaryota</taxon>
        <taxon>Metamonada</taxon>
        <taxon>Preaxostyla</taxon>
        <taxon>Oxymonadida</taxon>
        <taxon>Streblomastigidae</taxon>
        <taxon>Streblomastix</taxon>
    </lineage>
</organism>